<evidence type="ECO:0008006" key="4">
    <source>
        <dbReference type="Google" id="ProtNLM"/>
    </source>
</evidence>
<evidence type="ECO:0000313" key="2">
    <source>
        <dbReference type="EMBL" id="RIH86734.1"/>
    </source>
</evidence>
<accession>A0A399EPZ0</accession>
<organism evidence="2 3">
    <name type="scientific">Meiothermus luteus</name>
    <dbReference type="NCBI Taxonomy" id="2026184"/>
    <lineage>
        <taxon>Bacteria</taxon>
        <taxon>Thermotogati</taxon>
        <taxon>Deinococcota</taxon>
        <taxon>Deinococci</taxon>
        <taxon>Thermales</taxon>
        <taxon>Thermaceae</taxon>
        <taxon>Meiothermus</taxon>
    </lineage>
</organism>
<gene>
    <name evidence="2" type="ORF">Mlute_01181</name>
</gene>
<protein>
    <recommendedName>
        <fullName evidence="4">Heme exporter protein D</fullName>
    </recommendedName>
</protein>
<dbReference type="Proteomes" id="UP000265800">
    <property type="component" value="Unassembled WGS sequence"/>
</dbReference>
<keyword evidence="1" id="KW-1133">Transmembrane helix</keyword>
<keyword evidence="1" id="KW-0472">Membrane</keyword>
<dbReference type="RefSeq" id="WP_281270845.1">
    <property type="nucleotide sequence ID" value="NZ_QWKZ01000029.1"/>
</dbReference>
<sequence length="42" mass="4996">MDNPLWNPANPFVVWTYAAVYIAVFGYLGYLLWRYQRKRGQG</sequence>
<comment type="caution">
    <text evidence="2">The sequence shown here is derived from an EMBL/GenBank/DDBJ whole genome shotgun (WGS) entry which is preliminary data.</text>
</comment>
<name>A0A399EPZ0_9DEIN</name>
<evidence type="ECO:0000313" key="3">
    <source>
        <dbReference type="Proteomes" id="UP000265800"/>
    </source>
</evidence>
<dbReference type="EMBL" id="QWKZ01000029">
    <property type="protein sequence ID" value="RIH86734.1"/>
    <property type="molecule type" value="Genomic_DNA"/>
</dbReference>
<evidence type="ECO:0000256" key="1">
    <source>
        <dbReference type="SAM" id="Phobius"/>
    </source>
</evidence>
<proteinExistence type="predicted"/>
<dbReference type="AlphaFoldDB" id="A0A399EPZ0"/>
<keyword evidence="1" id="KW-0812">Transmembrane</keyword>
<reference evidence="2 3" key="1">
    <citation type="submission" date="2018-08" db="EMBL/GenBank/DDBJ databases">
        <title>Meiothermus luteus KCTC 52599 genome sequencing project.</title>
        <authorList>
            <person name="Da Costa M.S."/>
            <person name="Albuquerque L."/>
            <person name="Raposo P."/>
            <person name="Froufe H.J.C."/>
            <person name="Barroso C.S."/>
            <person name="Egas C."/>
        </authorList>
    </citation>
    <scope>NUCLEOTIDE SEQUENCE [LARGE SCALE GENOMIC DNA]</scope>
    <source>
        <strain evidence="2 3">KCTC 52599</strain>
    </source>
</reference>
<keyword evidence="3" id="KW-1185">Reference proteome</keyword>
<feature type="transmembrane region" description="Helical" evidence="1">
    <location>
        <begin position="12"/>
        <end position="33"/>
    </location>
</feature>